<keyword evidence="1" id="KW-0964">Secreted</keyword>
<reference evidence="3" key="1">
    <citation type="journal article" date="2012" name="Nat. Genet.">
        <title>Lifestyle transitions in plant pathogenic Colletotrichum fungi deciphered by genome and transcriptome analyses.</title>
        <authorList>
            <person name="O'Connell R.J."/>
            <person name="Thon M.R."/>
            <person name="Hacquard S."/>
            <person name="Amyotte S.G."/>
            <person name="Kleemann J."/>
            <person name="Torres M.F."/>
            <person name="Damm U."/>
            <person name="Buiate E.A."/>
            <person name="Epstein L."/>
            <person name="Alkan N."/>
            <person name="Altmueller J."/>
            <person name="Alvarado-Balderrama L."/>
            <person name="Bauser C.A."/>
            <person name="Becker C."/>
            <person name="Birren B.W."/>
            <person name="Chen Z."/>
            <person name="Choi J."/>
            <person name="Crouch J.A."/>
            <person name="Duvick J.P."/>
            <person name="Farman M.A."/>
            <person name="Gan P."/>
            <person name="Heiman D."/>
            <person name="Henrissat B."/>
            <person name="Howard R.J."/>
            <person name="Kabbage M."/>
            <person name="Koch C."/>
            <person name="Kracher B."/>
            <person name="Kubo Y."/>
            <person name="Law A.D."/>
            <person name="Lebrun M.-H."/>
            <person name="Lee Y.-H."/>
            <person name="Miyara I."/>
            <person name="Moore N."/>
            <person name="Neumann U."/>
            <person name="Nordstroem K."/>
            <person name="Panaccione D.G."/>
            <person name="Panstruga R."/>
            <person name="Place M."/>
            <person name="Proctor R.H."/>
            <person name="Prusky D."/>
            <person name="Rech G."/>
            <person name="Reinhardt R."/>
            <person name="Rollins J.A."/>
            <person name="Rounsley S."/>
            <person name="Schardl C.L."/>
            <person name="Schwartz D.C."/>
            <person name="Shenoy N."/>
            <person name="Shirasu K."/>
            <person name="Sikhakolli U.R."/>
            <person name="Stueber K."/>
            <person name="Sukno S.A."/>
            <person name="Sweigard J.A."/>
            <person name="Takano Y."/>
            <person name="Takahara H."/>
            <person name="Trail F."/>
            <person name="van der Does H.C."/>
            <person name="Voll L.M."/>
            <person name="Will I."/>
            <person name="Young S."/>
            <person name="Zeng Q."/>
            <person name="Zhang J."/>
            <person name="Zhou S."/>
            <person name="Dickman M.B."/>
            <person name="Schulze-Lefert P."/>
            <person name="Ver Loren van Themaat E."/>
            <person name="Ma L.-J."/>
            <person name="Vaillancourt L.J."/>
        </authorList>
    </citation>
    <scope>NUCLEOTIDE SEQUENCE [LARGE SCALE GENOMIC DNA]</scope>
    <source>
        <strain evidence="3">M1.001 / M2 / FGSC 10212</strain>
    </source>
</reference>
<keyword evidence="1" id="KW-0645">Protease</keyword>
<keyword evidence="1" id="KW-0482">Metalloprotease</keyword>
<dbReference type="Proteomes" id="UP000008782">
    <property type="component" value="Unassembled WGS sequence"/>
</dbReference>
<comment type="subcellular location">
    <subcellularLocation>
        <location evidence="1">Secreted</location>
    </subcellularLocation>
</comment>
<proteinExistence type="inferred from homology"/>
<gene>
    <name evidence="2" type="ORF">GLRG_10458</name>
</gene>
<dbReference type="GO" id="GO:0006508">
    <property type="term" value="P:proteolysis"/>
    <property type="evidence" value="ECO:0007669"/>
    <property type="project" value="UniProtKB-KW"/>
</dbReference>
<sequence length="85" mass="9120">MTATLNTYPAINGVSSVHRVCKTNGSFRPEVDSNSVPTDGKYLTLKLAMDGMAPQPCSPNFIQTTKGSTYDGFPKCLTLAVYNAD</sequence>
<dbReference type="GO" id="GO:0005576">
    <property type="term" value="C:extracellular region"/>
    <property type="evidence" value="ECO:0007669"/>
    <property type="project" value="UniProtKB-SubCell"/>
</dbReference>
<dbReference type="GO" id="GO:0004222">
    <property type="term" value="F:metalloendopeptidase activity"/>
    <property type="evidence" value="ECO:0007669"/>
    <property type="project" value="InterPro"/>
</dbReference>
<keyword evidence="1" id="KW-0862">Zinc</keyword>
<evidence type="ECO:0000313" key="2">
    <source>
        <dbReference type="EMBL" id="EFQ35314.1"/>
    </source>
</evidence>
<dbReference type="HOGENOM" id="CLU_2512502_0_0_1"/>
<dbReference type="VEuPathDB" id="FungiDB:GLRG_10458"/>
<keyword evidence="1" id="KW-0865">Zymogen</keyword>
<dbReference type="InterPro" id="IPR001842">
    <property type="entry name" value="Peptidase_M36"/>
</dbReference>
<comment type="cofactor">
    <cofactor evidence="1">
        <name>Zn(2+)</name>
        <dbReference type="ChEBI" id="CHEBI:29105"/>
    </cofactor>
</comment>
<dbReference type="EC" id="3.4.24.-" evidence="1"/>
<dbReference type="RefSeq" id="XP_008099334.1">
    <property type="nucleotide sequence ID" value="XM_008101143.1"/>
</dbReference>
<keyword evidence="1" id="KW-0378">Hydrolase</keyword>
<dbReference type="OrthoDB" id="3227768at2759"/>
<dbReference type="EMBL" id="GG697391">
    <property type="protein sequence ID" value="EFQ35314.1"/>
    <property type="molecule type" value="Genomic_DNA"/>
</dbReference>
<evidence type="ECO:0000313" key="3">
    <source>
        <dbReference type="Proteomes" id="UP000008782"/>
    </source>
</evidence>
<name>E3QWS6_COLGM</name>
<dbReference type="Pfam" id="PF02128">
    <property type="entry name" value="Peptidase_M36"/>
    <property type="match status" value="1"/>
</dbReference>
<dbReference type="GO" id="GO:0008270">
    <property type="term" value="F:zinc ion binding"/>
    <property type="evidence" value="ECO:0007669"/>
    <property type="project" value="InterPro"/>
</dbReference>
<dbReference type="GeneID" id="24415823"/>
<dbReference type="MEROPS" id="M36.001"/>
<evidence type="ECO:0000256" key="1">
    <source>
        <dbReference type="RuleBase" id="RU364017"/>
    </source>
</evidence>
<keyword evidence="1" id="KW-0479">Metal-binding</keyword>
<protein>
    <recommendedName>
        <fullName evidence="1">Extracellular metalloproteinase</fullName>
        <ecNumber evidence="1">3.4.24.-</ecNumber>
    </recommendedName>
    <alternativeName>
        <fullName evidence="1">Fungalysin</fullName>
    </alternativeName>
</protein>
<organism evidence="3">
    <name type="scientific">Colletotrichum graminicola (strain M1.001 / M2 / FGSC 10212)</name>
    <name type="common">Maize anthracnose fungus</name>
    <name type="synonym">Glomerella graminicola</name>
    <dbReference type="NCBI Taxonomy" id="645133"/>
    <lineage>
        <taxon>Eukaryota</taxon>
        <taxon>Fungi</taxon>
        <taxon>Dikarya</taxon>
        <taxon>Ascomycota</taxon>
        <taxon>Pezizomycotina</taxon>
        <taxon>Sordariomycetes</taxon>
        <taxon>Hypocreomycetidae</taxon>
        <taxon>Glomerellales</taxon>
        <taxon>Glomerellaceae</taxon>
        <taxon>Colletotrichum</taxon>
        <taxon>Colletotrichum graminicola species complex</taxon>
    </lineage>
</organism>
<comment type="similarity">
    <text evidence="1">Belongs to the peptidase M36 family.</text>
</comment>
<keyword evidence="3" id="KW-1185">Reference proteome</keyword>
<dbReference type="AlphaFoldDB" id="E3QWS6"/>
<accession>E3QWS6</accession>
<dbReference type="STRING" id="645133.E3QWS6"/>